<organism evidence="2 3">
    <name type="scientific">Rhizophagus clarus</name>
    <dbReference type="NCBI Taxonomy" id="94130"/>
    <lineage>
        <taxon>Eukaryota</taxon>
        <taxon>Fungi</taxon>
        <taxon>Fungi incertae sedis</taxon>
        <taxon>Mucoromycota</taxon>
        <taxon>Glomeromycotina</taxon>
        <taxon>Glomeromycetes</taxon>
        <taxon>Glomerales</taxon>
        <taxon>Glomeraceae</taxon>
        <taxon>Rhizophagus</taxon>
    </lineage>
</organism>
<gene>
    <name evidence="2" type="ORF">RCL2_000629700</name>
</gene>
<sequence>MNLDDIIGITIDKVPSTPHHPTLITPPAMSLFRTQKKAARKKLKKLQREQQTLDDNPFIVPSGQSSEQIPSSSKWLLLQEEQAQLLDLIVYDISAKWNSYTLLGNCLKVYNEDEWTVRLEGIPVK</sequence>
<evidence type="ECO:0000313" key="2">
    <source>
        <dbReference type="EMBL" id="GES78982.1"/>
    </source>
</evidence>
<dbReference type="EMBL" id="BLAL01000041">
    <property type="protein sequence ID" value="GES78982.1"/>
    <property type="molecule type" value="Genomic_DNA"/>
</dbReference>
<keyword evidence="1" id="KW-0175">Coiled coil</keyword>
<accession>A0A8H3QH92</accession>
<protein>
    <submittedName>
        <fullName evidence="2">Uncharacterized protein</fullName>
    </submittedName>
</protein>
<name>A0A8H3QH92_9GLOM</name>
<dbReference type="AlphaFoldDB" id="A0A8H3QH92"/>
<comment type="caution">
    <text evidence="2">The sequence shown here is derived from an EMBL/GenBank/DDBJ whole genome shotgun (WGS) entry which is preliminary data.</text>
</comment>
<dbReference type="Proteomes" id="UP000615446">
    <property type="component" value="Unassembled WGS sequence"/>
</dbReference>
<feature type="coiled-coil region" evidence="1">
    <location>
        <begin position="29"/>
        <end position="56"/>
    </location>
</feature>
<reference evidence="2" key="1">
    <citation type="submission" date="2019-10" db="EMBL/GenBank/DDBJ databases">
        <title>Conservation and host-specific expression of non-tandemly repeated heterogenous ribosome RNA gene in arbuscular mycorrhizal fungi.</title>
        <authorList>
            <person name="Maeda T."/>
            <person name="Kobayashi Y."/>
            <person name="Nakagawa T."/>
            <person name="Ezawa T."/>
            <person name="Yamaguchi K."/>
            <person name="Bino T."/>
            <person name="Nishimoto Y."/>
            <person name="Shigenobu S."/>
            <person name="Kawaguchi M."/>
        </authorList>
    </citation>
    <scope>NUCLEOTIDE SEQUENCE</scope>
    <source>
        <strain evidence="2">HR1</strain>
    </source>
</reference>
<evidence type="ECO:0000256" key="1">
    <source>
        <dbReference type="SAM" id="Coils"/>
    </source>
</evidence>
<evidence type="ECO:0000313" key="3">
    <source>
        <dbReference type="Proteomes" id="UP000615446"/>
    </source>
</evidence>
<proteinExistence type="predicted"/>